<dbReference type="EMBL" id="AK355071">
    <property type="protein sequence ID" value="BAJ86290.1"/>
    <property type="molecule type" value="mRNA"/>
</dbReference>
<protein>
    <submittedName>
        <fullName evidence="2">Predicted protein</fullName>
    </submittedName>
</protein>
<name>F2CTW9_HORVV</name>
<dbReference type="AlphaFoldDB" id="F2CTW9"/>
<keyword evidence="1" id="KW-0175">Coiled coil</keyword>
<sequence length="54" mass="6226">MNQKFEQYQTLAEIEQLKAELKEDRQDAEQQKVASANAEEACTVKNVARERDQA</sequence>
<feature type="coiled-coil region" evidence="1">
    <location>
        <begin position="11"/>
        <end position="39"/>
    </location>
</feature>
<accession>F2CTW9</accession>
<proteinExistence type="evidence at transcript level"/>
<evidence type="ECO:0000313" key="2">
    <source>
        <dbReference type="EMBL" id="BAJ86290.1"/>
    </source>
</evidence>
<reference evidence="2" key="1">
    <citation type="journal article" date="2011" name="Plant Physiol.">
        <title>Comprehensive sequence analysis of 24,783 barley full-length cDNAs derived from 12 clone libraries.</title>
        <authorList>
            <person name="Matsumoto T."/>
            <person name="Tanaka T."/>
            <person name="Sakai H."/>
            <person name="Amano N."/>
            <person name="Kanamori H."/>
            <person name="Kurita K."/>
            <person name="Kikuta A."/>
            <person name="Kamiya K."/>
            <person name="Yamamoto M."/>
            <person name="Ikawa H."/>
            <person name="Fujii N."/>
            <person name="Hori K."/>
            <person name="Itoh T."/>
            <person name="Sato K."/>
        </authorList>
    </citation>
    <scope>NUCLEOTIDE SEQUENCE</scope>
    <source>
        <tissue evidence="2">Shoot</tissue>
    </source>
</reference>
<organism evidence="2">
    <name type="scientific">Hordeum vulgare subsp. vulgare</name>
    <name type="common">Domesticated barley</name>
    <dbReference type="NCBI Taxonomy" id="112509"/>
    <lineage>
        <taxon>Eukaryota</taxon>
        <taxon>Viridiplantae</taxon>
        <taxon>Streptophyta</taxon>
        <taxon>Embryophyta</taxon>
        <taxon>Tracheophyta</taxon>
        <taxon>Spermatophyta</taxon>
        <taxon>Magnoliopsida</taxon>
        <taxon>Liliopsida</taxon>
        <taxon>Poales</taxon>
        <taxon>Poaceae</taxon>
        <taxon>BOP clade</taxon>
        <taxon>Pooideae</taxon>
        <taxon>Triticodae</taxon>
        <taxon>Triticeae</taxon>
        <taxon>Hordeinae</taxon>
        <taxon>Hordeum</taxon>
    </lineage>
</organism>
<evidence type="ECO:0000256" key="1">
    <source>
        <dbReference type="SAM" id="Coils"/>
    </source>
</evidence>